<gene>
    <name evidence="6" type="ORF">DXB93_05775</name>
</gene>
<feature type="domain" description="HTH lysR-type" evidence="5">
    <location>
        <begin position="1"/>
        <end position="58"/>
    </location>
</feature>
<dbReference type="GeneID" id="64197859"/>
<dbReference type="Proteomes" id="UP000261032">
    <property type="component" value="Unassembled WGS sequence"/>
</dbReference>
<comment type="similarity">
    <text evidence="1">Belongs to the LysR transcriptional regulatory family.</text>
</comment>
<keyword evidence="4" id="KW-0804">Transcription</keyword>
<dbReference type="SUPFAM" id="SSF53850">
    <property type="entry name" value="Periplasmic binding protein-like II"/>
    <property type="match status" value="1"/>
</dbReference>
<name>A0A3E3AFJ3_9FIRM</name>
<dbReference type="FunFam" id="1.10.10.10:FF:000001">
    <property type="entry name" value="LysR family transcriptional regulator"/>
    <property type="match status" value="1"/>
</dbReference>
<protein>
    <submittedName>
        <fullName evidence="6">LysR family transcriptional regulator</fullName>
    </submittedName>
</protein>
<evidence type="ECO:0000313" key="6">
    <source>
        <dbReference type="EMBL" id="RGD86366.1"/>
    </source>
</evidence>
<dbReference type="SUPFAM" id="SSF46785">
    <property type="entry name" value="Winged helix' DNA-binding domain"/>
    <property type="match status" value="1"/>
</dbReference>
<keyword evidence="2" id="KW-0805">Transcription regulation</keyword>
<evidence type="ECO:0000256" key="4">
    <source>
        <dbReference type="ARBA" id="ARBA00023163"/>
    </source>
</evidence>
<dbReference type="InterPro" id="IPR036388">
    <property type="entry name" value="WH-like_DNA-bd_sf"/>
</dbReference>
<keyword evidence="3" id="KW-0238">DNA-binding</keyword>
<dbReference type="CDD" id="cd05466">
    <property type="entry name" value="PBP2_LTTR_substrate"/>
    <property type="match status" value="1"/>
</dbReference>
<dbReference type="Pfam" id="PF00126">
    <property type="entry name" value="HTH_1"/>
    <property type="match status" value="1"/>
</dbReference>
<dbReference type="PRINTS" id="PR00039">
    <property type="entry name" value="HTHLYSR"/>
</dbReference>
<evidence type="ECO:0000313" key="7">
    <source>
        <dbReference type="Proteomes" id="UP000261032"/>
    </source>
</evidence>
<evidence type="ECO:0000256" key="3">
    <source>
        <dbReference type="ARBA" id="ARBA00023125"/>
    </source>
</evidence>
<dbReference type="Pfam" id="PF03466">
    <property type="entry name" value="LysR_substrate"/>
    <property type="match status" value="1"/>
</dbReference>
<proteinExistence type="inferred from homology"/>
<dbReference type="RefSeq" id="WP_022007943.1">
    <property type="nucleotide sequence ID" value="NZ_CAXMZD010000001.1"/>
</dbReference>
<evidence type="ECO:0000256" key="1">
    <source>
        <dbReference type="ARBA" id="ARBA00009437"/>
    </source>
</evidence>
<dbReference type="PROSITE" id="PS50931">
    <property type="entry name" value="HTH_LYSR"/>
    <property type="match status" value="1"/>
</dbReference>
<dbReference type="EMBL" id="QUSL01000006">
    <property type="protein sequence ID" value="RGD86366.1"/>
    <property type="molecule type" value="Genomic_DNA"/>
</dbReference>
<dbReference type="InterPro" id="IPR036390">
    <property type="entry name" value="WH_DNA-bd_sf"/>
</dbReference>
<dbReference type="Gene3D" id="1.10.10.10">
    <property type="entry name" value="Winged helix-like DNA-binding domain superfamily/Winged helix DNA-binding domain"/>
    <property type="match status" value="1"/>
</dbReference>
<dbReference type="Gene3D" id="3.40.190.290">
    <property type="match status" value="1"/>
</dbReference>
<dbReference type="GO" id="GO:0000976">
    <property type="term" value="F:transcription cis-regulatory region binding"/>
    <property type="evidence" value="ECO:0007669"/>
    <property type="project" value="TreeGrafter"/>
</dbReference>
<dbReference type="InterPro" id="IPR000847">
    <property type="entry name" value="LysR_HTH_N"/>
</dbReference>
<dbReference type="GO" id="GO:0003700">
    <property type="term" value="F:DNA-binding transcription factor activity"/>
    <property type="evidence" value="ECO:0007669"/>
    <property type="project" value="InterPro"/>
</dbReference>
<dbReference type="PANTHER" id="PTHR30126:SF40">
    <property type="entry name" value="HTH-TYPE TRANSCRIPTIONAL REGULATOR GLTR"/>
    <property type="match status" value="1"/>
</dbReference>
<evidence type="ECO:0000256" key="2">
    <source>
        <dbReference type="ARBA" id="ARBA00023015"/>
    </source>
</evidence>
<evidence type="ECO:0000259" key="5">
    <source>
        <dbReference type="PROSITE" id="PS50931"/>
    </source>
</evidence>
<accession>A0A3E3AFJ3</accession>
<organism evidence="6 7">
    <name type="scientific">Thomasclavelia ramosa</name>
    <dbReference type="NCBI Taxonomy" id="1547"/>
    <lineage>
        <taxon>Bacteria</taxon>
        <taxon>Bacillati</taxon>
        <taxon>Bacillota</taxon>
        <taxon>Erysipelotrichia</taxon>
        <taxon>Erysipelotrichales</taxon>
        <taxon>Coprobacillaceae</taxon>
        <taxon>Thomasclavelia</taxon>
    </lineage>
</organism>
<dbReference type="AlphaFoldDB" id="A0A3E3AFJ3"/>
<dbReference type="PANTHER" id="PTHR30126">
    <property type="entry name" value="HTH-TYPE TRANSCRIPTIONAL REGULATOR"/>
    <property type="match status" value="1"/>
</dbReference>
<sequence>MLDKKIEFFIATVETGSFSGAARKLMLSQSAVSQQINLLEEELAVKLFDRSNYRPRLTRAGEFYFKKCQELVAIYEKMNYEVKLIDSYSIRIGITGPFENHHIPFLVKLFKEKYPQIEITIIKGSFQSCKEWLNNNQIDVAFAIENDFINEPKITYEVLLQHQICAICSYEHPWAKLTKIAAQNLINQPLICLSRKFGEGFYHDFVEAFNKDKIEPNIIKEVDTLDELILSVKLNEGIGLTSREVVNEEEVAILDIINSHHHANYVIGYARDINNQFIFDFVALAKRYFNKTL</sequence>
<reference evidence="6 7" key="1">
    <citation type="submission" date="2018-08" db="EMBL/GenBank/DDBJ databases">
        <title>A genome reference for cultivated species of the human gut microbiota.</title>
        <authorList>
            <person name="Zou Y."/>
            <person name="Xue W."/>
            <person name="Luo G."/>
        </authorList>
    </citation>
    <scope>NUCLEOTIDE SEQUENCE [LARGE SCALE GENOMIC DNA]</scope>
    <source>
        <strain evidence="6 7">OM06-4</strain>
    </source>
</reference>
<dbReference type="InterPro" id="IPR005119">
    <property type="entry name" value="LysR_subst-bd"/>
</dbReference>
<comment type="caution">
    <text evidence="6">The sequence shown here is derived from an EMBL/GenBank/DDBJ whole genome shotgun (WGS) entry which is preliminary data.</text>
</comment>